<keyword evidence="3" id="KW-1185">Reference proteome</keyword>
<feature type="region of interest" description="Disordered" evidence="1">
    <location>
        <begin position="50"/>
        <end position="101"/>
    </location>
</feature>
<protein>
    <submittedName>
        <fullName evidence="2">Uncharacterized protein</fullName>
    </submittedName>
</protein>
<organism evidence="2 3">
    <name type="scientific">Stylosanthes scabra</name>
    <dbReference type="NCBI Taxonomy" id="79078"/>
    <lineage>
        <taxon>Eukaryota</taxon>
        <taxon>Viridiplantae</taxon>
        <taxon>Streptophyta</taxon>
        <taxon>Embryophyta</taxon>
        <taxon>Tracheophyta</taxon>
        <taxon>Spermatophyta</taxon>
        <taxon>Magnoliopsida</taxon>
        <taxon>eudicotyledons</taxon>
        <taxon>Gunneridae</taxon>
        <taxon>Pentapetalae</taxon>
        <taxon>rosids</taxon>
        <taxon>fabids</taxon>
        <taxon>Fabales</taxon>
        <taxon>Fabaceae</taxon>
        <taxon>Papilionoideae</taxon>
        <taxon>50 kb inversion clade</taxon>
        <taxon>dalbergioids sensu lato</taxon>
        <taxon>Dalbergieae</taxon>
        <taxon>Pterocarpus clade</taxon>
        <taxon>Stylosanthes</taxon>
    </lineage>
</organism>
<proteinExistence type="predicted"/>
<feature type="compositionally biased region" description="Polar residues" evidence="1">
    <location>
        <begin position="92"/>
        <end position="101"/>
    </location>
</feature>
<feature type="compositionally biased region" description="Basic and acidic residues" evidence="1">
    <location>
        <begin position="70"/>
        <end position="84"/>
    </location>
</feature>
<gene>
    <name evidence="2" type="ORF">PIB30_104388</name>
</gene>
<reference evidence="2 3" key="1">
    <citation type="journal article" date="2023" name="Plants (Basel)">
        <title>Bridging the Gap: Combining Genomics and Transcriptomics Approaches to Understand Stylosanthes scabra, an Orphan Legume from the Brazilian Caatinga.</title>
        <authorList>
            <person name="Ferreira-Neto J.R.C."/>
            <person name="da Silva M.D."/>
            <person name="Binneck E."/>
            <person name="de Melo N.F."/>
            <person name="da Silva R.H."/>
            <person name="de Melo A.L.T.M."/>
            <person name="Pandolfi V."/>
            <person name="Bustamante F.O."/>
            <person name="Brasileiro-Vidal A.C."/>
            <person name="Benko-Iseppon A.M."/>
        </authorList>
    </citation>
    <scope>NUCLEOTIDE SEQUENCE [LARGE SCALE GENOMIC DNA]</scope>
    <source>
        <tissue evidence="2">Leaves</tissue>
    </source>
</reference>
<dbReference type="Proteomes" id="UP001341840">
    <property type="component" value="Unassembled WGS sequence"/>
</dbReference>
<evidence type="ECO:0000256" key="1">
    <source>
        <dbReference type="SAM" id="MobiDB-lite"/>
    </source>
</evidence>
<feature type="non-terminal residue" evidence="2">
    <location>
        <position position="1"/>
    </location>
</feature>
<feature type="compositionally biased region" description="Polar residues" evidence="1">
    <location>
        <begin position="50"/>
        <end position="65"/>
    </location>
</feature>
<comment type="caution">
    <text evidence="2">The sequence shown here is derived from an EMBL/GenBank/DDBJ whole genome shotgun (WGS) entry which is preliminary data.</text>
</comment>
<sequence>QERAQIMETQKRIEVQLLVITELASSVISRFAPSASPCQEEGLSAITLHSGTQLKGPPSKSSDFSPITLKETDTRRDVEHKEEFPTIEQEAASGTTRKALI</sequence>
<name>A0ABU6SYI9_9FABA</name>
<dbReference type="EMBL" id="JASCZI010064007">
    <property type="protein sequence ID" value="MED6141531.1"/>
    <property type="molecule type" value="Genomic_DNA"/>
</dbReference>
<evidence type="ECO:0000313" key="3">
    <source>
        <dbReference type="Proteomes" id="UP001341840"/>
    </source>
</evidence>
<evidence type="ECO:0000313" key="2">
    <source>
        <dbReference type="EMBL" id="MED6141531.1"/>
    </source>
</evidence>
<accession>A0ABU6SYI9</accession>